<dbReference type="GO" id="GO:0004345">
    <property type="term" value="F:glucose-6-phosphate dehydrogenase activity"/>
    <property type="evidence" value="ECO:0007669"/>
    <property type="project" value="UniProtKB-UniRule"/>
</dbReference>
<dbReference type="EMBL" id="QOZG01000002">
    <property type="protein sequence ID" value="RCS24654.1"/>
    <property type="molecule type" value="Genomic_DNA"/>
</dbReference>
<dbReference type="NCBIfam" id="NF009492">
    <property type="entry name" value="PRK12853.1-3"/>
    <property type="match status" value="1"/>
</dbReference>
<feature type="binding site" evidence="7">
    <location>
        <position position="180"/>
    </location>
    <ligand>
        <name>substrate</name>
    </ligand>
</feature>
<name>A0A368K623_9HYPH</name>
<proteinExistence type="inferred from homology"/>
<comment type="function">
    <text evidence="7">Catalyzes the oxidation of glucose 6-phosphate to 6-phosphogluconolactone.</text>
</comment>
<dbReference type="NCBIfam" id="TIGR00871">
    <property type="entry name" value="zwf"/>
    <property type="match status" value="1"/>
</dbReference>
<feature type="binding site" evidence="7">
    <location>
        <position position="237"/>
    </location>
    <ligand>
        <name>substrate</name>
    </ligand>
</feature>
<dbReference type="UniPathway" id="UPA00115">
    <property type="reaction ID" value="UER00408"/>
</dbReference>
<feature type="domain" description="Glucose-6-phosphate dehydrogenase C-terminal" evidence="9">
    <location>
        <begin position="191"/>
        <end position="488"/>
    </location>
</feature>
<dbReference type="PANTHER" id="PTHR23429">
    <property type="entry name" value="GLUCOSE-6-PHOSPHATE 1-DEHYDROGENASE G6PD"/>
    <property type="match status" value="1"/>
</dbReference>
<evidence type="ECO:0000256" key="7">
    <source>
        <dbReference type="HAMAP-Rule" id="MF_00966"/>
    </source>
</evidence>
<dbReference type="OrthoDB" id="9802739at2"/>
<keyword evidence="4 7" id="KW-0521">NADP</keyword>
<evidence type="ECO:0000313" key="11">
    <source>
        <dbReference type="Proteomes" id="UP000253420"/>
    </source>
</evidence>
<dbReference type="SUPFAM" id="SSF51735">
    <property type="entry name" value="NAD(P)-binding Rossmann-fold domains"/>
    <property type="match status" value="1"/>
</dbReference>
<dbReference type="InterPro" id="IPR019796">
    <property type="entry name" value="G6P_DH_AS"/>
</dbReference>
<keyword evidence="5 7" id="KW-0560">Oxidoreductase</keyword>
<evidence type="ECO:0000259" key="8">
    <source>
        <dbReference type="Pfam" id="PF00479"/>
    </source>
</evidence>
<dbReference type="GO" id="GO:0005829">
    <property type="term" value="C:cytosol"/>
    <property type="evidence" value="ECO:0007669"/>
    <property type="project" value="TreeGrafter"/>
</dbReference>
<comment type="pathway">
    <text evidence="1 7">Carbohydrate degradation; pentose phosphate pathway; D-ribulose 5-phosphate from D-glucose 6-phosphate (oxidative stage): step 1/3.</text>
</comment>
<dbReference type="InterPro" id="IPR001282">
    <property type="entry name" value="G6P_DH"/>
</dbReference>
<dbReference type="Pfam" id="PF00479">
    <property type="entry name" value="G6PD_N"/>
    <property type="match status" value="1"/>
</dbReference>
<evidence type="ECO:0000256" key="4">
    <source>
        <dbReference type="ARBA" id="ARBA00022857"/>
    </source>
</evidence>
<dbReference type="InterPro" id="IPR022675">
    <property type="entry name" value="G6P_DH_C"/>
</dbReference>
<evidence type="ECO:0000313" key="10">
    <source>
        <dbReference type="EMBL" id="RCS24654.1"/>
    </source>
</evidence>
<feature type="binding site" evidence="7">
    <location>
        <position position="341"/>
    </location>
    <ligand>
        <name>substrate</name>
    </ligand>
</feature>
<dbReference type="HAMAP" id="MF_00966">
    <property type="entry name" value="G6PD"/>
    <property type="match status" value="1"/>
</dbReference>
<dbReference type="Gene3D" id="3.40.50.720">
    <property type="entry name" value="NAD(P)-binding Rossmann-like Domain"/>
    <property type="match status" value="1"/>
</dbReference>
<dbReference type="EC" id="1.1.1.49" evidence="7"/>
<evidence type="ECO:0000256" key="6">
    <source>
        <dbReference type="ARBA" id="ARBA00023277"/>
    </source>
</evidence>
<feature type="binding site" evidence="7">
    <location>
        <position position="150"/>
    </location>
    <ligand>
        <name>NADP(+)</name>
        <dbReference type="ChEBI" id="CHEBI:58349"/>
    </ligand>
</feature>
<feature type="binding site" evidence="7">
    <location>
        <position position="218"/>
    </location>
    <ligand>
        <name>substrate</name>
    </ligand>
</feature>
<protein>
    <recommendedName>
        <fullName evidence="7">Glucose-6-phosphate 1-dehydrogenase</fullName>
        <shortName evidence="7">G6PD</shortName>
        <ecNumber evidence="7">1.1.1.49</ecNumber>
    </recommendedName>
</protein>
<feature type="domain" description="Glucose-6-phosphate dehydrogenase NAD-binding" evidence="8">
    <location>
        <begin position="14"/>
        <end position="189"/>
    </location>
</feature>
<feature type="active site" description="Proton acceptor" evidence="7">
    <location>
        <position position="242"/>
    </location>
</feature>
<dbReference type="RefSeq" id="WP_114439101.1">
    <property type="nucleotide sequence ID" value="NZ_QOZG01000002.1"/>
</dbReference>
<dbReference type="AlphaFoldDB" id="A0A368K623"/>
<evidence type="ECO:0000256" key="1">
    <source>
        <dbReference type="ARBA" id="ARBA00004937"/>
    </source>
</evidence>
<reference evidence="10 11" key="1">
    <citation type="submission" date="2018-07" db="EMBL/GenBank/DDBJ databases">
        <title>The draft genome of Phyllobacterium salinisoli.</title>
        <authorList>
            <person name="Liu L."/>
            <person name="Li L."/>
            <person name="Zhang X."/>
            <person name="Liang L."/>
        </authorList>
    </citation>
    <scope>NUCLEOTIDE SEQUENCE [LARGE SCALE GENOMIC DNA]</scope>
    <source>
        <strain evidence="10 11">LLAN61</strain>
    </source>
</reference>
<dbReference type="Gene3D" id="3.30.360.10">
    <property type="entry name" value="Dihydrodipicolinate Reductase, domain 2"/>
    <property type="match status" value="1"/>
</dbReference>
<comment type="similarity">
    <text evidence="2 7">Belongs to the glucose-6-phosphate dehydrogenase family.</text>
</comment>
<dbReference type="InterPro" id="IPR036291">
    <property type="entry name" value="NAD(P)-bd_dom_sf"/>
</dbReference>
<sequence length="491" mass="54728">MTSQIIPVAPFDCIVFGGTGDLAERKLIPALYQRQRAGQLSEPTRVIGASRSAMSDEEYRSFARAAIKEHVKAEEVDEKEVEAFVARLSYVAVDVKTETGWDALKALIEKRPEPIRAFYLAVSPSLFGDIASHLDTYGLITPDTRIIVEKPIGRDLKSATALNDTIGSVFREEQTFRIDHYLGKETVQNLMALRFANALYEPLWNSAHIDHVQITVAEAVGLEGRADYYDKAGALRDMVQNHILQLLCLVAMEPPSSLEADAVHDEKVKVLRSLQPITSSNVEERTVRGQYRAGASAGGPVKGYLDELDGHTSNTETFVAIKAEIANWRWAGVPFYLRTGKRLATRVSEIVVTFKPIPHSIFGEGAGRVIANQLVIRLQPDEGVKQWMMIKDPGPGGMRLRHVPLDMSFAESFNERNPDAYERLIMDVVRGNQTLFMRRDEVEAAWRWIDPILEGWDDSGQPVQGYTAGTWGPSGAIALIERDGRTWHDSI</sequence>
<keyword evidence="11" id="KW-1185">Reference proteome</keyword>
<comment type="catalytic activity">
    <reaction evidence="7">
        <text>D-glucose 6-phosphate + NADP(+) = 6-phospho-D-glucono-1,5-lactone + NADPH + H(+)</text>
        <dbReference type="Rhea" id="RHEA:15841"/>
        <dbReference type="ChEBI" id="CHEBI:15378"/>
        <dbReference type="ChEBI" id="CHEBI:57783"/>
        <dbReference type="ChEBI" id="CHEBI:57955"/>
        <dbReference type="ChEBI" id="CHEBI:58349"/>
        <dbReference type="ChEBI" id="CHEBI:61548"/>
        <dbReference type="EC" id="1.1.1.49"/>
    </reaction>
</comment>
<feature type="binding site" evidence="7">
    <location>
        <position position="184"/>
    </location>
    <ligand>
        <name>substrate</name>
    </ligand>
</feature>
<organism evidence="10 11">
    <name type="scientific">Phyllobacterium salinisoli</name>
    <dbReference type="NCBI Taxonomy" id="1899321"/>
    <lineage>
        <taxon>Bacteria</taxon>
        <taxon>Pseudomonadati</taxon>
        <taxon>Pseudomonadota</taxon>
        <taxon>Alphaproteobacteria</taxon>
        <taxon>Hyphomicrobiales</taxon>
        <taxon>Phyllobacteriaceae</taxon>
        <taxon>Phyllobacterium</taxon>
    </lineage>
</organism>
<evidence type="ECO:0000259" key="9">
    <source>
        <dbReference type="Pfam" id="PF02781"/>
    </source>
</evidence>
<comment type="caution">
    <text evidence="7">Lacks conserved residue(s) required for the propagation of feature annotation.</text>
</comment>
<dbReference type="GO" id="GO:0006006">
    <property type="term" value="P:glucose metabolic process"/>
    <property type="evidence" value="ECO:0007669"/>
    <property type="project" value="UniProtKB-KW"/>
</dbReference>
<accession>A0A368K623</accession>
<feature type="binding site" evidence="7">
    <location>
        <position position="51"/>
    </location>
    <ligand>
        <name>NADP(+)</name>
        <dbReference type="ChEBI" id="CHEBI:58349"/>
    </ligand>
</feature>
<evidence type="ECO:0000256" key="2">
    <source>
        <dbReference type="ARBA" id="ARBA00009975"/>
    </source>
</evidence>
<feature type="binding site" evidence="7">
    <location>
        <begin position="94"/>
        <end position="95"/>
    </location>
    <ligand>
        <name>NADP(+)</name>
        <dbReference type="ChEBI" id="CHEBI:58349"/>
    </ligand>
</feature>
<evidence type="ECO:0000256" key="3">
    <source>
        <dbReference type="ARBA" id="ARBA00022526"/>
    </source>
</evidence>
<dbReference type="PRINTS" id="PR00079">
    <property type="entry name" value="G6PDHDRGNASE"/>
</dbReference>
<keyword evidence="3 7" id="KW-0313">Glucose metabolism</keyword>
<dbReference type="PANTHER" id="PTHR23429:SF0">
    <property type="entry name" value="GLUCOSE-6-PHOSPHATE 1-DEHYDROGENASE"/>
    <property type="match status" value="1"/>
</dbReference>
<evidence type="ECO:0000256" key="5">
    <source>
        <dbReference type="ARBA" id="ARBA00023002"/>
    </source>
</evidence>
<keyword evidence="6 7" id="KW-0119">Carbohydrate metabolism</keyword>
<dbReference type="PROSITE" id="PS00069">
    <property type="entry name" value="G6P_DEHYDROGENASE"/>
    <property type="match status" value="1"/>
</dbReference>
<dbReference type="PIRSF" id="PIRSF000110">
    <property type="entry name" value="G6PD"/>
    <property type="match status" value="1"/>
</dbReference>
<dbReference type="Proteomes" id="UP000253420">
    <property type="component" value="Unassembled WGS sequence"/>
</dbReference>
<dbReference type="SUPFAM" id="SSF55347">
    <property type="entry name" value="Glyceraldehyde-3-phosphate dehydrogenase-like, C-terminal domain"/>
    <property type="match status" value="1"/>
</dbReference>
<dbReference type="GO" id="GO:0050661">
    <property type="term" value="F:NADP binding"/>
    <property type="evidence" value="ECO:0007669"/>
    <property type="project" value="UniProtKB-UniRule"/>
</dbReference>
<comment type="caution">
    <text evidence="10">The sequence shown here is derived from an EMBL/GenBank/DDBJ whole genome shotgun (WGS) entry which is preliminary data.</text>
</comment>
<gene>
    <name evidence="7 10" type="primary">zwf</name>
    <name evidence="10" type="ORF">DUT91_03975</name>
</gene>
<dbReference type="GO" id="GO:0009051">
    <property type="term" value="P:pentose-phosphate shunt, oxidative branch"/>
    <property type="evidence" value="ECO:0007669"/>
    <property type="project" value="TreeGrafter"/>
</dbReference>
<dbReference type="InterPro" id="IPR022674">
    <property type="entry name" value="G6P_DH_NAD-bd"/>
</dbReference>
<dbReference type="Pfam" id="PF02781">
    <property type="entry name" value="G6PD_C"/>
    <property type="match status" value="1"/>
</dbReference>